<dbReference type="EMBL" id="CP009808">
    <property type="protein sequence ID" value="ATZ49510.1"/>
    <property type="molecule type" value="Genomic_DNA"/>
</dbReference>
<dbReference type="Proteomes" id="UP000001798">
    <property type="component" value="Chromosome 4"/>
</dbReference>
<dbReference type="OrthoDB" id="3545866at2759"/>
<name>A0A384JGB7_BOTFB</name>
<reference evidence="1 2" key="2">
    <citation type="journal article" date="2012" name="Eukaryot. Cell">
        <title>Genome update of Botrytis cinerea strains B05.10 and T4.</title>
        <authorList>
            <person name="Staats M."/>
            <person name="van Kan J.A."/>
        </authorList>
    </citation>
    <scope>NUCLEOTIDE SEQUENCE [LARGE SCALE GENOMIC DNA]</scope>
    <source>
        <strain evidence="1 2">B05.10</strain>
    </source>
</reference>
<keyword evidence="2" id="KW-1185">Reference proteome</keyword>
<proteinExistence type="predicted"/>
<organism evidence="1 2">
    <name type="scientific">Botryotinia fuckeliana (strain B05.10)</name>
    <name type="common">Noble rot fungus</name>
    <name type="synonym">Botrytis cinerea</name>
    <dbReference type="NCBI Taxonomy" id="332648"/>
    <lineage>
        <taxon>Eukaryota</taxon>
        <taxon>Fungi</taxon>
        <taxon>Dikarya</taxon>
        <taxon>Ascomycota</taxon>
        <taxon>Pezizomycotina</taxon>
        <taxon>Leotiomycetes</taxon>
        <taxon>Helotiales</taxon>
        <taxon>Sclerotiniaceae</taxon>
        <taxon>Botrytis</taxon>
    </lineage>
</organism>
<sequence>MGIRNGPALQLHEIGVGCILWLPRYSGSSGDFRPLCQRHTGPEEHSLHVDGFDHPVVVLNTYNPSDSIPSIQFLTVTSPIKIILHIVYKSF</sequence>
<dbReference type="VEuPathDB" id="FungiDB:Bcin04g06490"/>
<accession>A0A384JGB7</accession>
<reference evidence="1 2" key="3">
    <citation type="journal article" date="2017" name="Mol. Plant Pathol.">
        <title>A gapless genome sequence of the fungus Botrytis cinerea.</title>
        <authorList>
            <person name="Van Kan J.A."/>
            <person name="Stassen J.H."/>
            <person name="Mosbach A."/>
            <person name="Van Der Lee T.A."/>
            <person name="Faino L."/>
            <person name="Farmer A.D."/>
            <person name="Papasotiriou D.G."/>
            <person name="Zhou S."/>
            <person name="Seidl M.F."/>
            <person name="Cottam E."/>
            <person name="Edel D."/>
            <person name="Hahn M."/>
            <person name="Schwartz D.C."/>
            <person name="Dietrich R.A."/>
            <person name="Widdison S."/>
            <person name="Scalliet G."/>
        </authorList>
    </citation>
    <scope>NUCLEOTIDE SEQUENCE [LARGE SCALE GENOMIC DNA]</scope>
    <source>
        <strain evidence="1 2">B05.10</strain>
    </source>
</reference>
<evidence type="ECO:0000313" key="1">
    <source>
        <dbReference type="EMBL" id="ATZ49510.1"/>
    </source>
</evidence>
<dbReference type="GeneID" id="5438429"/>
<dbReference type="RefSeq" id="XP_024548511.1">
    <property type="nucleotide sequence ID" value="XM_024692730.1"/>
</dbReference>
<reference evidence="1 2" key="1">
    <citation type="journal article" date="2011" name="PLoS Genet.">
        <title>Genomic analysis of the necrotrophic fungal pathogens Sclerotinia sclerotiorum and Botrytis cinerea.</title>
        <authorList>
            <person name="Amselem J."/>
            <person name="Cuomo C.A."/>
            <person name="van Kan J.A."/>
            <person name="Viaud M."/>
            <person name="Benito E.P."/>
            <person name="Couloux A."/>
            <person name="Coutinho P.M."/>
            <person name="de Vries R.P."/>
            <person name="Dyer P.S."/>
            <person name="Fillinger S."/>
            <person name="Fournier E."/>
            <person name="Gout L."/>
            <person name="Hahn M."/>
            <person name="Kohn L."/>
            <person name="Lapalu N."/>
            <person name="Plummer K.M."/>
            <person name="Pradier J.M."/>
            <person name="Quevillon E."/>
            <person name="Sharon A."/>
            <person name="Simon A."/>
            <person name="ten Have A."/>
            <person name="Tudzynski B."/>
            <person name="Tudzynski P."/>
            <person name="Wincker P."/>
            <person name="Andrew M."/>
            <person name="Anthouard V."/>
            <person name="Beever R.E."/>
            <person name="Beffa R."/>
            <person name="Benoit I."/>
            <person name="Bouzid O."/>
            <person name="Brault B."/>
            <person name="Chen Z."/>
            <person name="Choquer M."/>
            <person name="Collemare J."/>
            <person name="Cotton P."/>
            <person name="Danchin E.G."/>
            <person name="Da Silva C."/>
            <person name="Gautier A."/>
            <person name="Giraud C."/>
            <person name="Giraud T."/>
            <person name="Gonzalez C."/>
            <person name="Grossetete S."/>
            <person name="Guldener U."/>
            <person name="Henrissat B."/>
            <person name="Howlett B.J."/>
            <person name="Kodira C."/>
            <person name="Kretschmer M."/>
            <person name="Lappartient A."/>
            <person name="Leroch M."/>
            <person name="Levis C."/>
            <person name="Mauceli E."/>
            <person name="Neuveglise C."/>
            <person name="Oeser B."/>
            <person name="Pearson M."/>
            <person name="Poulain J."/>
            <person name="Poussereau N."/>
            <person name="Quesneville H."/>
            <person name="Rascle C."/>
            <person name="Schumacher J."/>
            <person name="Segurens B."/>
            <person name="Sexton A."/>
            <person name="Silva E."/>
            <person name="Sirven C."/>
            <person name="Soanes D.M."/>
            <person name="Talbot N.J."/>
            <person name="Templeton M."/>
            <person name="Yandava C."/>
            <person name="Yarden O."/>
            <person name="Zeng Q."/>
            <person name="Rollins J.A."/>
            <person name="Lebrun M.H."/>
            <person name="Dickman M."/>
        </authorList>
    </citation>
    <scope>NUCLEOTIDE SEQUENCE [LARGE SCALE GENOMIC DNA]</scope>
    <source>
        <strain evidence="1 2">B05.10</strain>
    </source>
</reference>
<protein>
    <submittedName>
        <fullName evidence="1">Uncharacterized protein</fullName>
    </submittedName>
</protein>
<dbReference type="AlphaFoldDB" id="A0A384JGB7"/>
<gene>
    <name evidence="1" type="ORF">BCIN_04g06490</name>
</gene>
<evidence type="ECO:0000313" key="2">
    <source>
        <dbReference type="Proteomes" id="UP000001798"/>
    </source>
</evidence>